<dbReference type="Gene3D" id="2.40.50.100">
    <property type="match status" value="1"/>
</dbReference>
<feature type="chain" id="PRO_5016060908" evidence="2">
    <location>
        <begin position="30"/>
        <end position="336"/>
    </location>
</feature>
<comment type="similarity">
    <text evidence="1">Belongs to the membrane fusion protein (MFP) (TC 8.A.1) family.</text>
</comment>
<evidence type="ECO:0000313" key="4">
    <source>
        <dbReference type="EMBL" id="PZD79942.1"/>
    </source>
</evidence>
<feature type="domain" description="CzcB-like alpha-helical hairpin" evidence="3">
    <location>
        <begin position="94"/>
        <end position="147"/>
    </location>
</feature>
<evidence type="ECO:0000313" key="5">
    <source>
        <dbReference type="Proteomes" id="UP000248886"/>
    </source>
</evidence>
<dbReference type="AlphaFoldDB" id="A0A2W1KC73"/>
<dbReference type="GO" id="GO:0015562">
    <property type="term" value="F:efflux transmembrane transporter activity"/>
    <property type="evidence" value="ECO:0007669"/>
    <property type="project" value="TreeGrafter"/>
</dbReference>
<dbReference type="SUPFAM" id="SSF111369">
    <property type="entry name" value="HlyD-like secretion proteins"/>
    <property type="match status" value="1"/>
</dbReference>
<protein>
    <submittedName>
        <fullName evidence="4">Efflux RND transporter periplasmic adaptor subunit</fullName>
    </submittedName>
</protein>
<dbReference type="Gene3D" id="2.40.420.20">
    <property type="match status" value="1"/>
</dbReference>
<dbReference type="GO" id="GO:1990281">
    <property type="term" value="C:efflux pump complex"/>
    <property type="evidence" value="ECO:0007669"/>
    <property type="project" value="TreeGrafter"/>
</dbReference>
<keyword evidence="2" id="KW-0732">Signal</keyword>
<dbReference type="Gene3D" id="1.10.287.470">
    <property type="entry name" value="Helix hairpin bin"/>
    <property type="match status" value="1"/>
</dbReference>
<comment type="caution">
    <text evidence="4">The sequence shown here is derived from an EMBL/GenBank/DDBJ whole genome shotgun (WGS) entry which is preliminary data.</text>
</comment>
<dbReference type="Proteomes" id="UP000248886">
    <property type="component" value="Unassembled WGS sequence"/>
</dbReference>
<dbReference type="InterPro" id="IPR006143">
    <property type="entry name" value="RND_pump_MFP"/>
</dbReference>
<dbReference type="PANTHER" id="PTHR30469:SF15">
    <property type="entry name" value="HLYD FAMILY OF SECRETION PROTEINS"/>
    <property type="match status" value="1"/>
</dbReference>
<feature type="signal peptide" evidence="2">
    <location>
        <begin position="1"/>
        <end position="29"/>
    </location>
</feature>
<organism evidence="4 5">
    <name type="scientific">Acidithiobacillus ferrooxidans</name>
    <name type="common">Thiobacillus ferrooxidans</name>
    <dbReference type="NCBI Taxonomy" id="920"/>
    <lineage>
        <taxon>Bacteria</taxon>
        <taxon>Pseudomonadati</taxon>
        <taxon>Pseudomonadota</taxon>
        <taxon>Acidithiobacillia</taxon>
        <taxon>Acidithiobacillales</taxon>
        <taxon>Acidithiobacillaceae</taxon>
        <taxon>Acidithiobacillus</taxon>
    </lineage>
</organism>
<proteinExistence type="inferred from homology"/>
<dbReference type="GeneID" id="65281183"/>
<evidence type="ECO:0000256" key="1">
    <source>
        <dbReference type="ARBA" id="ARBA00009477"/>
    </source>
</evidence>
<dbReference type="PANTHER" id="PTHR30469">
    <property type="entry name" value="MULTIDRUG RESISTANCE PROTEIN MDTA"/>
    <property type="match status" value="1"/>
</dbReference>
<sequence length="336" mass="35168">MNKAFARFPLMPIVLFLCAWLGGVAPAFALPVQAVAVQRTPWSREVRVLGTVESIGEVTLASPVTGRVLGPFLQSGNVAAGAVVAHIAPPGLHAGILAAQARVAYARTQLERTQKLFRDGVMAQQNVDQAGLVLAEARSALRALQAQSGDQVLTAPFAGTLHYLVPPGAVVNVGSPIAHLAGRGEPWARAYVTPAQTQGLRVGTTVAIRAQGWQGQGLVRSVGQSARHLGLVSVYVTLPPDSPLLPGEWLQLLLPSAGGTAFRVPSLAVVMRGARSEVFVVRRGRAVAVAVEVVHTRGKDSWVTGALRAGEMVVISGNTRLDSGTPVEIRVSGSQP</sequence>
<dbReference type="OMA" id="ASCAFEG"/>
<dbReference type="EMBL" id="QKQP01000012">
    <property type="protein sequence ID" value="PZD79942.1"/>
    <property type="molecule type" value="Genomic_DNA"/>
</dbReference>
<accession>A0A2W1KC73</accession>
<dbReference type="Pfam" id="PF25893">
    <property type="entry name" value="HH_CzcB"/>
    <property type="match status" value="1"/>
</dbReference>
<dbReference type="RefSeq" id="WP_012536928.1">
    <property type="nucleotide sequence ID" value="NZ_AP025160.1"/>
</dbReference>
<evidence type="ECO:0000256" key="2">
    <source>
        <dbReference type="SAM" id="SignalP"/>
    </source>
</evidence>
<dbReference type="NCBIfam" id="TIGR01730">
    <property type="entry name" value="RND_mfp"/>
    <property type="match status" value="1"/>
</dbReference>
<reference evidence="4 5" key="1">
    <citation type="submission" date="2018-06" db="EMBL/GenBank/DDBJ databases">
        <title>Draft sequence of Acidithiobacillus ferrooxidans CCM 4253.</title>
        <authorList>
            <person name="Moya-Beltran A."/>
            <person name="Castro M."/>
            <person name="Covarrubias P.C."/>
            <person name="Issotta F."/>
            <person name="Janiczek O."/>
            <person name="Mandl M."/>
            <person name="Kucera J."/>
            <person name="Quatrini R."/>
        </authorList>
    </citation>
    <scope>NUCLEOTIDE SEQUENCE [LARGE SCALE GENOMIC DNA]</scope>
    <source>
        <strain evidence="4 5">CCM 4253</strain>
    </source>
</reference>
<gene>
    <name evidence="4" type="ORF">DN052_15575</name>
</gene>
<evidence type="ECO:0000259" key="3">
    <source>
        <dbReference type="Pfam" id="PF25893"/>
    </source>
</evidence>
<name>A0A2W1KC73_ACIFR</name>
<dbReference type="InterPro" id="IPR058648">
    <property type="entry name" value="HH_CzcB-like"/>
</dbReference>
<dbReference type="OrthoDB" id="5792273at2"/>